<organism evidence="2">
    <name type="scientific">uncultured marine thaumarchaeote KM3_31_F07</name>
    <dbReference type="NCBI Taxonomy" id="1456120"/>
    <lineage>
        <taxon>Archaea</taxon>
        <taxon>Nitrososphaerota</taxon>
        <taxon>environmental samples</taxon>
    </lineage>
</organism>
<accession>A0A075GXP1</accession>
<evidence type="ECO:0000313" key="2">
    <source>
        <dbReference type="EMBL" id="AIF08599.1"/>
    </source>
</evidence>
<comment type="similarity">
    <text evidence="1">Belongs to the UPF0284 family.</text>
</comment>
<proteinExistence type="inferred from homology"/>
<evidence type="ECO:0000256" key="1">
    <source>
        <dbReference type="HAMAP-Rule" id="MF_01086"/>
    </source>
</evidence>
<keyword evidence="2" id="KW-0808">Transferase</keyword>
<dbReference type="InterPro" id="IPR002805">
    <property type="entry name" value="Nict_dMeBzImd_PRibTrfase_arc"/>
</dbReference>
<dbReference type="InterPro" id="IPR003200">
    <property type="entry name" value="Nict_dMeBzImd_PRibTrfase"/>
</dbReference>
<dbReference type="PANTHER" id="PTHR38811">
    <property type="match status" value="1"/>
</dbReference>
<dbReference type="Pfam" id="PF02277">
    <property type="entry name" value="DBI_PRT"/>
    <property type="match status" value="1"/>
</dbReference>
<dbReference type="AlphaFoldDB" id="A0A075GXP1"/>
<reference evidence="2" key="1">
    <citation type="journal article" date="2014" name="Genome Biol. Evol.">
        <title>Pangenome evidence for extensive interdomain horizontal transfer affecting lineage core and shell genes in uncultured planktonic thaumarchaeota and euryarchaeota.</title>
        <authorList>
            <person name="Deschamps P."/>
            <person name="Zivanovic Y."/>
            <person name="Moreira D."/>
            <person name="Rodriguez-Valera F."/>
            <person name="Lopez-Garcia P."/>
        </authorList>
    </citation>
    <scope>NUCLEOTIDE SEQUENCE</scope>
</reference>
<dbReference type="EMBL" id="KF900836">
    <property type="protein sequence ID" value="AIF08599.1"/>
    <property type="molecule type" value="Genomic_DNA"/>
</dbReference>
<dbReference type="PANTHER" id="PTHR38811:SF1">
    <property type="entry name" value="UPF0284 PROTEIN SLL1500"/>
    <property type="match status" value="1"/>
</dbReference>
<dbReference type="NCBIfam" id="NF003372">
    <property type="entry name" value="PRK04447.1-5"/>
    <property type="match status" value="1"/>
</dbReference>
<sequence>MIPATPDGKPTPALITRTALKIAKIPLIVVDAGSKIKPNIPHVSLEVECGRNISNGHALNMKSVRKSFYNGVKLGNKLGETIKHIVIGESIPGGTTTALGVLLMMGIDAKFKVSSSMPKNPHELKLSTIERGMKALSTSFGIFANKPFEAVAHMGDPMIPSVAGIAIGASKNSNVMLAGGTQMAAVLSIIKAIDKTVLDNIVIGTTRYITDDKSSNIGSLTNSITDIPLLSFDPYLERSKKEGLRAYANGFVKEGVGAGGACIAAMLKSNGMVDGNRLLYEIEKEYEHTIEY</sequence>
<dbReference type="CDD" id="cd02439">
    <property type="entry name" value="DMB-PRT_CobT"/>
    <property type="match status" value="1"/>
</dbReference>
<name>A0A075GXP1_9ARCH</name>
<dbReference type="HAMAP" id="MF_01086">
    <property type="entry name" value="UPF0284"/>
    <property type="match status" value="1"/>
</dbReference>
<keyword evidence="2" id="KW-0328">Glycosyltransferase</keyword>
<protein>
    <recommendedName>
        <fullName evidence="1">UPF0284 protein</fullName>
    </recommendedName>
</protein>
<dbReference type="GO" id="GO:0008939">
    <property type="term" value="F:nicotinate-nucleotide-dimethylbenzimidazole phosphoribosyltransferase activity"/>
    <property type="evidence" value="ECO:0007669"/>
    <property type="project" value="InterPro"/>
</dbReference>
<dbReference type="Gene3D" id="3.40.50.10210">
    <property type="match status" value="1"/>
</dbReference>
<dbReference type="InterPro" id="IPR036087">
    <property type="entry name" value="Nict_dMeBzImd_PRibTrfase_sf"/>
</dbReference>
<dbReference type="SUPFAM" id="SSF52733">
    <property type="entry name" value="Nicotinate mononucleotide:5,6-dimethylbenzimidazole phosphoribosyltransferase (CobT)"/>
    <property type="match status" value="1"/>
</dbReference>
<dbReference type="NCBIfam" id="TIGR00303">
    <property type="entry name" value="nicotinate mononucleotide-dependent phosphoribosyltransferase CobT"/>
    <property type="match status" value="1"/>
</dbReference>